<dbReference type="RefSeq" id="WP_257467620.1">
    <property type="nucleotide sequence ID" value="NZ_PCGZ01000008.1"/>
</dbReference>
<proteinExistence type="predicted"/>
<protein>
    <submittedName>
        <fullName evidence="5">Cell filamentation protein Fic</fullName>
    </submittedName>
</protein>
<dbReference type="Pfam" id="PF02661">
    <property type="entry name" value="Fic"/>
    <property type="match status" value="1"/>
</dbReference>
<dbReference type="Pfam" id="PF13784">
    <property type="entry name" value="Fic_N"/>
    <property type="match status" value="1"/>
</dbReference>
<feature type="binding site" evidence="1">
    <location>
        <position position="93"/>
    </location>
    <ligand>
        <name>ATP</name>
        <dbReference type="ChEBI" id="CHEBI:30616"/>
    </ligand>
</feature>
<keyword evidence="1" id="KW-0067">ATP-binding</keyword>
<dbReference type="PIRSF" id="PIRSF038925">
    <property type="entry name" value="AMP-prot_trans"/>
    <property type="match status" value="1"/>
</dbReference>
<dbReference type="AlphaFoldDB" id="A0A2N3QFX6"/>
<sequence>MHKDLFTAASTGVLLPLEGEVNTRYGVIPYRTFAFKPARLGEYPAMTPSMVGAIGRATASLSRIDAIGTNIPNPDLLQRPTIRREAQSTSALEGTYERLETVLAAEYEVGESKHGYNESMREVLNYLDATDHGILSVQDGRPVSKSLTRELQQLLVSGTKSDGPQAGDIRTTQVFIGANTRRIEDARFVPMPPGQQLDAELNALFDWWESRTDPGLMVLDAAMFHYQFETLHPFTDGNGRIGRLLILLQLMRRGMLKQPLVSISPWLESRRAEYQDLLLGVSSHGAWEDWIVFFCQAIEESADTAYNQIVELERIRDRYRARLSAYGASTRRLAEELIGVPYVSVPIVVRRLQMSRSSASNAIRNLVKEQVLMPLSGGSSRTVMYVAPEVLNAVR</sequence>
<keyword evidence="1" id="KW-0547">Nucleotide-binding</keyword>
<feature type="binding site" evidence="1">
    <location>
        <position position="274"/>
    </location>
    <ligand>
        <name>ATP</name>
        <dbReference type="ChEBI" id="CHEBI:30616"/>
    </ligand>
</feature>
<evidence type="ECO:0000256" key="2">
    <source>
        <dbReference type="PIRSR" id="PIRSR640198-1"/>
    </source>
</evidence>
<dbReference type="InterPro" id="IPR040198">
    <property type="entry name" value="Fido_containing"/>
</dbReference>
<dbReference type="Proteomes" id="UP000233730">
    <property type="component" value="Unassembled WGS sequence"/>
</dbReference>
<comment type="caution">
    <text evidence="5">The sequence shown here is derived from an EMBL/GenBank/DDBJ whole genome shotgun (WGS) entry which is preliminary data.</text>
</comment>
<dbReference type="InterPro" id="IPR003812">
    <property type="entry name" value="Fido"/>
</dbReference>
<evidence type="ECO:0000259" key="4">
    <source>
        <dbReference type="PROSITE" id="PS51459"/>
    </source>
</evidence>
<feature type="active site" evidence="2">
    <location>
        <position position="232"/>
    </location>
</feature>
<dbReference type="EMBL" id="PCGZ01000008">
    <property type="protein sequence ID" value="PKU89580.1"/>
    <property type="molecule type" value="Genomic_DNA"/>
</dbReference>
<evidence type="ECO:0000313" key="5">
    <source>
        <dbReference type="EMBL" id="PKU89580.1"/>
    </source>
</evidence>
<dbReference type="GO" id="GO:0005524">
    <property type="term" value="F:ATP binding"/>
    <property type="evidence" value="ECO:0007669"/>
    <property type="project" value="UniProtKB-KW"/>
</dbReference>
<gene>
    <name evidence="5" type="ORF">CQR46_1311</name>
</gene>
<dbReference type="InterPro" id="IPR025758">
    <property type="entry name" value="Fic/DOC_N"/>
</dbReference>
<dbReference type="PANTHER" id="PTHR13504">
    <property type="entry name" value="FIDO DOMAIN-CONTAINING PROTEIN DDB_G0283145"/>
    <property type="match status" value="1"/>
</dbReference>
<dbReference type="SUPFAM" id="SSF140931">
    <property type="entry name" value="Fic-like"/>
    <property type="match status" value="1"/>
</dbReference>
<evidence type="ECO:0000313" key="6">
    <source>
        <dbReference type="Proteomes" id="UP000233730"/>
    </source>
</evidence>
<feature type="binding site" evidence="1">
    <location>
        <position position="232"/>
    </location>
    <ligand>
        <name>ATP</name>
        <dbReference type="ChEBI" id="CHEBI:30616"/>
    </ligand>
</feature>
<dbReference type="Gene3D" id="1.10.3290.10">
    <property type="entry name" value="Fido-like domain"/>
    <property type="match status" value="1"/>
</dbReference>
<name>A0A2N3QFX6_9BIFI</name>
<feature type="binding site" evidence="1">
    <location>
        <begin position="237"/>
        <end position="243"/>
    </location>
    <ligand>
        <name>ATP</name>
        <dbReference type="ChEBI" id="CHEBI:30616"/>
    </ligand>
</feature>
<dbReference type="InterPro" id="IPR036597">
    <property type="entry name" value="Fido-like_dom_sf"/>
</dbReference>
<accession>A0A2N3QFX6</accession>
<dbReference type="PANTHER" id="PTHR13504:SF38">
    <property type="entry name" value="FIDO DOMAIN-CONTAINING PROTEIN"/>
    <property type="match status" value="1"/>
</dbReference>
<dbReference type="PROSITE" id="PS51459">
    <property type="entry name" value="FIDO"/>
    <property type="match status" value="1"/>
</dbReference>
<dbReference type="InterPro" id="IPR026287">
    <property type="entry name" value="SoFic-like"/>
</dbReference>
<reference evidence="5 6" key="1">
    <citation type="submission" date="2017-10" db="EMBL/GenBank/DDBJ databases">
        <title>Bifidobacterium genomics.</title>
        <authorList>
            <person name="Lugli G.A."/>
            <person name="Milani C."/>
            <person name="Mancabelli L."/>
        </authorList>
    </citation>
    <scope>NUCLEOTIDE SEQUENCE [LARGE SCALE GENOMIC DNA]</scope>
    <source>
        <strain evidence="5 6">1524B</strain>
    </source>
</reference>
<evidence type="ECO:0000256" key="3">
    <source>
        <dbReference type="PIRSR" id="PIRSR640198-2"/>
    </source>
</evidence>
<feature type="domain" description="Fido" evidence="4">
    <location>
        <begin position="143"/>
        <end position="296"/>
    </location>
</feature>
<evidence type="ECO:0000256" key="1">
    <source>
        <dbReference type="PIRSR" id="PIRSR038925-1"/>
    </source>
</evidence>
<organism evidence="5 6">
    <name type="scientific">Bifidobacterium pseudolongum subsp. globosum</name>
    <dbReference type="NCBI Taxonomy" id="1690"/>
    <lineage>
        <taxon>Bacteria</taxon>
        <taxon>Bacillati</taxon>
        <taxon>Actinomycetota</taxon>
        <taxon>Actinomycetes</taxon>
        <taxon>Bifidobacteriales</taxon>
        <taxon>Bifidobacteriaceae</taxon>
        <taxon>Bifidobacterium</taxon>
    </lineage>
</organism>
<feature type="binding site" evidence="3">
    <location>
        <begin position="236"/>
        <end position="243"/>
    </location>
    <ligand>
        <name>ATP</name>
        <dbReference type="ChEBI" id="CHEBI:30616"/>
    </ligand>
</feature>